<organism evidence="1 2">
    <name type="scientific">Austropuccinia psidii MF-1</name>
    <dbReference type="NCBI Taxonomy" id="1389203"/>
    <lineage>
        <taxon>Eukaryota</taxon>
        <taxon>Fungi</taxon>
        <taxon>Dikarya</taxon>
        <taxon>Basidiomycota</taxon>
        <taxon>Pucciniomycotina</taxon>
        <taxon>Pucciniomycetes</taxon>
        <taxon>Pucciniales</taxon>
        <taxon>Sphaerophragmiaceae</taxon>
        <taxon>Austropuccinia</taxon>
    </lineage>
</organism>
<proteinExistence type="predicted"/>
<evidence type="ECO:0000313" key="2">
    <source>
        <dbReference type="Proteomes" id="UP000765509"/>
    </source>
</evidence>
<keyword evidence="2" id="KW-1185">Reference proteome</keyword>
<accession>A0A9Q3H6L2</accession>
<name>A0A9Q3H6L2_9BASI</name>
<dbReference type="EMBL" id="AVOT02011252">
    <property type="protein sequence ID" value="MBW0491769.1"/>
    <property type="molecule type" value="Genomic_DNA"/>
</dbReference>
<reference evidence="1" key="1">
    <citation type="submission" date="2021-03" db="EMBL/GenBank/DDBJ databases">
        <title>Draft genome sequence of rust myrtle Austropuccinia psidii MF-1, a brazilian biotype.</title>
        <authorList>
            <person name="Quecine M.C."/>
            <person name="Pachon D.M.R."/>
            <person name="Bonatelli M.L."/>
            <person name="Correr F.H."/>
            <person name="Franceschini L.M."/>
            <person name="Leite T.F."/>
            <person name="Margarido G.R.A."/>
            <person name="Almeida C.A."/>
            <person name="Ferrarezi J.A."/>
            <person name="Labate C.A."/>
        </authorList>
    </citation>
    <scope>NUCLEOTIDE SEQUENCE</scope>
    <source>
        <strain evidence="1">MF-1</strain>
    </source>
</reference>
<dbReference type="AlphaFoldDB" id="A0A9Q3H6L2"/>
<evidence type="ECO:0000313" key="1">
    <source>
        <dbReference type="EMBL" id="MBW0491769.1"/>
    </source>
</evidence>
<comment type="caution">
    <text evidence="1">The sequence shown here is derived from an EMBL/GenBank/DDBJ whole genome shotgun (WGS) entry which is preliminary data.</text>
</comment>
<gene>
    <name evidence="1" type="ORF">O181_031484</name>
</gene>
<dbReference type="Proteomes" id="UP000765509">
    <property type="component" value="Unassembled WGS sequence"/>
</dbReference>
<sequence length="109" mass="12657">MWKREFYTEEKCISEAKEYKSKRYDKTHKEPDFREGDQVLVSTLNFNNIKCPNKMRQQFSEPFSIIRLGGKNAVEVRLTGNSPGNTQCSQWAWLNCPTRPERIGSPPGT</sequence>
<protein>
    <submittedName>
        <fullName evidence="1">Uncharacterized protein</fullName>
    </submittedName>
</protein>